<evidence type="ECO:0000313" key="3">
    <source>
        <dbReference type="Proteomes" id="UP001190700"/>
    </source>
</evidence>
<feature type="domain" description="DUF1330" evidence="1">
    <location>
        <begin position="120"/>
        <end position="222"/>
    </location>
</feature>
<organism evidence="2 3">
    <name type="scientific">Cymbomonas tetramitiformis</name>
    <dbReference type="NCBI Taxonomy" id="36881"/>
    <lineage>
        <taxon>Eukaryota</taxon>
        <taxon>Viridiplantae</taxon>
        <taxon>Chlorophyta</taxon>
        <taxon>Pyramimonadophyceae</taxon>
        <taxon>Pyramimonadales</taxon>
        <taxon>Pyramimonadaceae</taxon>
        <taxon>Cymbomonas</taxon>
    </lineage>
</organism>
<protein>
    <recommendedName>
        <fullName evidence="1">DUF1330 domain-containing protein</fullName>
    </recommendedName>
</protein>
<reference evidence="2 3" key="1">
    <citation type="journal article" date="2015" name="Genome Biol. Evol.">
        <title>Comparative Genomics of a Bacterivorous Green Alga Reveals Evolutionary Causalities and Consequences of Phago-Mixotrophic Mode of Nutrition.</title>
        <authorList>
            <person name="Burns J.A."/>
            <person name="Paasch A."/>
            <person name="Narechania A."/>
            <person name="Kim E."/>
        </authorList>
    </citation>
    <scope>NUCLEOTIDE SEQUENCE [LARGE SCALE GENOMIC DNA]</scope>
    <source>
        <strain evidence="2 3">PLY_AMNH</strain>
    </source>
</reference>
<dbReference type="AlphaFoldDB" id="A0AAE0BJN5"/>
<evidence type="ECO:0000313" key="2">
    <source>
        <dbReference type="EMBL" id="KAK3237851.1"/>
    </source>
</evidence>
<dbReference type="PANTHER" id="PTHR41521">
    <property type="match status" value="1"/>
</dbReference>
<dbReference type="SUPFAM" id="SSF54909">
    <property type="entry name" value="Dimeric alpha+beta barrel"/>
    <property type="match status" value="2"/>
</dbReference>
<dbReference type="Gene3D" id="3.30.70.100">
    <property type="match status" value="2"/>
</dbReference>
<dbReference type="Proteomes" id="UP001190700">
    <property type="component" value="Unassembled WGS sequence"/>
</dbReference>
<feature type="domain" description="DUF1330" evidence="1">
    <location>
        <begin position="5"/>
        <end position="108"/>
    </location>
</feature>
<dbReference type="Pfam" id="PF07045">
    <property type="entry name" value="DUF1330"/>
    <property type="match status" value="2"/>
</dbReference>
<evidence type="ECO:0000259" key="1">
    <source>
        <dbReference type="Pfam" id="PF07045"/>
    </source>
</evidence>
<dbReference type="EMBL" id="LGRX02034421">
    <property type="protein sequence ID" value="KAK3237851.1"/>
    <property type="molecule type" value="Genomic_DNA"/>
</dbReference>
<name>A0AAE0BJN5_9CHLO</name>
<gene>
    <name evidence="2" type="ORF">CYMTET_52110</name>
</gene>
<dbReference type="InterPro" id="IPR011008">
    <property type="entry name" value="Dimeric_a/b-barrel"/>
</dbReference>
<keyword evidence="3" id="KW-1185">Reference proteome</keyword>
<dbReference type="PANTHER" id="PTHR41521:SF4">
    <property type="entry name" value="BLR0684 PROTEIN"/>
    <property type="match status" value="1"/>
</dbReference>
<dbReference type="InterPro" id="IPR010753">
    <property type="entry name" value="DUF1330"/>
</dbReference>
<comment type="caution">
    <text evidence="2">The sequence shown here is derived from an EMBL/GenBank/DDBJ whole genome shotgun (WGS) entry which is preliminary data.</text>
</comment>
<proteinExistence type="predicted"/>
<sequence>MSVKKGYVYGFFDLKDAAEFKNVYSPMAEPTLKPYGGRFVMKHALPPPMAAKMGMKESKGFGTTGMMSFMLEFDTFDKAMGWFTGPEYAAVLKKRDEVSDFRMAVVEGTPDSYVHSKAGLVVGFFDLKDPQEFMKVYSPMAEPTLDPYGGKFMIKYPLAPPLAAKMGVKESKGFGKTGMMAFTLKFETFEKAMGWFTGPEYAAVLAKRDEVSDFRMAVVEAMP</sequence>
<accession>A0AAE0BJN5</accession>